<comment type="caution">
    <text evidence="2">The sequence shown here is derived from an EMBL/GenBank/DDBJ whole genome shotgun (WGS) entry which is preliminary data.</text>
</comment>
<dbReference type="Gene3D" id="3.30.420.10">
    <property type="entry name" value="Ribonuclease H-like superfamily/Ribonuclease H"/>
    <property type="match status" value="1"/>
</dbReference>
<dbReference type="InterPro" id="IPR001584">
    <property type="entry name" value="Integrase_cat-core"/>
</dbReference>
<sequence length="91" mass="10451">MDSYSKYPVVKVVETMAFANVAQVLEKVFALVGLLDEIKTDNGPLVQGSEFEDLLERLEIRHHRKKWDRDAKVLELEEETQLGKVTYIEAS</sequence>
<reference evidence="2" key="1">
    <citation type="journal article" date="2022" name="bioRxiv">
        <title>Sequencing and chromosome-scale assembly of the giantPleurodeles waltlgenome.</title>
        <authorList>
            <person name="Brown T."/>
            <person name="Elewa A."/>
            <person name="Iarovenko S."/>
            <person name="Subramanian E."/>
            <person name="Araus A.J."/>
            <person name="Petzold A."/>
            <person name="Susuki M."/>
            <person name="Suzuki K.-i.T."/>
            <person name="Hayashi T."/>
            <person name="Toyoda A."/>
            <person name="Oliveira C."/>
            <person name="Osipova E."/>
            <person name="Leigh N.D."/>
            <person name="Simon A."/>
            <person name="Yun M.H."/>
        </authorList>
    </citation>
    <scope>NUCLEOTIDE SEQUENCE</scope>
    <source>
        <strain evidence="2">20211129_DDA</strain>
        <tissue evidence="2">Liver</tissue>
    </source>
</reference>
<keyword evidence="3" id="KW-1185">Reference proteome</keyword>
<dbReference type="EMBL" id="JANPWB010000006">
    <property type="protein sequence ID" value="KAJ1177642.1"/>
    <property type="molecule type" value="Genomic_DNA"/>
</dbReference>
<dbReference type="GO" id="GO:0003676">
    <property type="term" value="F:nucleic acid binding"/>
    <property type="evidence" value="ECO:0007669"/>
    <property type="project" value="InterPro"/>
</dbReference>
<dbReference type="AlphaFoldDB" id="A0AAV7TLY6"/>
<dbReference type="GO" id="GO:0015074">
    <property type="term" value="P:DNA integration"/>
    <property type="evidence" value="ECO:0007669"/>
    <property type="project" value="InterPro"/>
</dbReference>
<evidence type="ECO:0000313" key="2">
    <source>
        <dbReference type="EMBL" id="KAJ1177642.1"/>
    </source>
</evidence>
<feature type="domain" description="Integrase catalytic" evidence="1">
    <location>
        <begin position="1"/>
        <end position="91"/>
    </location>
</feature>
<dbReference type="SUPFAM" id="SSF53098">
    <property type="entry name" value="Ribonuclease H-like"/>
    <property type="match status" value="1"/>
</dbReference>
<dbReference type="InterPro" id="IPR036397">
    <property type="entry name" value="RNaseH_sf"/>
</dbReference>
<dbReference type="PROSITE" id="PS50994">
    <property type="entry name" value="INTEGRASE"/>
    <property type="match status" value="1"/>
</dbReference>
<accession>A0AAV7TLY6</accession>
<evidence type="ECO:0000259" key="1">
    <source>
        <dbReference type="PROSITE" id="PS50994"/>
    </source>
</evidence>
<evidence type="ECO:0000313" key="3">
    <source>
        <dbReference type="Proteomes" id="UP001066276"/>
    </source>
</evidence>
<gene>
    <name evidence="2" type="ORF">NDU88_002894</name>
</gene>
<protein>
    <recommendedName>
        <fullName evidence="1">Integrase catalytic domain-containing protein</fullName>
    </recommendedName>
</protein>
<dbReference type="InterPro" id="IPR012337">
    <property type="entry name" value="RNaseH-like_sf"/>
</dbReference>
<name>A0AAV7TLY6_PLEWA</name>
<dbReference type="Proteomes" id="UP001066276">
    <property type="component" value="Chromosome 3_2"/>
</dbReference>
<proteinExistence type="predicted"/>
<organism evidence="2 3">
    <name type="scientific">Pleurodeles waltl</name>
    <name type="common">Iberian ribbed newt</name>
    <dbReference type="NCBI Taxonomy" id="8319"/>
    <lineage>
        <taxon>Eukaryota</taxon>
        <taxon>Metazoa</taxon>
        <taxon>Chordata</taxon>
        <taxon>Craniata</taxon>
        <taxon>Vertebrata</taxon>
        <taxon>Euteleostomi</taxon>
        <taxon>Amphibia</taxon>
        <taxon>Batrachia</taxon>
        <taxon>Caudata</taxon>
        <taxon>Salamandroidea</taxon>
        <taxon>Salamandridae</taxon>
        <taxon>Pleurodelinae</taxon>
        <taxon>Pleurodeles</taxon>
    </lineage>
</organism>